<dbReference type="Pfam" id="PF13532">
    <property type="entry name" value="2OG-FeII_Oxy_2"/>
    <property type="match status" value="1"/>
</dbReference>
<feature type="region of interest" description="Disordered" evidence="1">
    <location>
        <begin position="65"/>
        <end position="110"/>
    </location>
</feature>
<dbReference type="OrthoDB" id="545910at2759"/>
<dbReference type="PANTHER" id="PTHR31212:SF4">
    <property type="entry name" value="ALPHA-KETOGLUTARATE-DEPENDENT DIOXYGENASE ALKB HOMOLOG 3"/>
    <property type="match status" value="1"/>
</dbReference>
<dbReference type="PANTHER" id="PTHR31212">
    <property type="entry name" value="ALPHA-KETOGLUTARATE-DEPENDENT DIOXYGENASE ALKB HOMOLOG 3"/>
    <property type="match status" value="1"/>
</dbReference>
<protein>
    <recommendedName>
        <fullName evidence="2">Fe2OG dioxygenase domain-containing protein</fullName>
    </recommendedName>
</protein>
<evidence type="ECO:0000256" key="1">
    <source>
        <dbReference type="SAM" id="MobiDB-lite"/>
    </source>
</evidence>
<dbReference type="InterPro" id="IPR027450">
    <property type="entry name" value="AlkB-like"/>
</dbReference>
<dbReference type="Gene3D" id="2.60.120.590">
    <property type="entry name" value="Alpha-ketoglutarate-dependent dioxygenase AlkB-like"/>
    <property type="match status" value="1"/>
</dbReference>
<dbReference type="InterPro" id="IPR037151">
    <property type="entry name" value="AlkB-like_sf"/>
</dbReference>
<reference evidence="3" key="1">
    <citation type="submission" date="2015-01" db="EMBL/GenBank/DDBJ databases">
        <title>The Genome Sequence of Cryptococcus gattii CA1280.</title>
        <authorList>
            <consortium name="The Broad Institute Genomics Platform"/>
            <person name="Cuomo C."/>
            <person name="Litvintseva A."/>
            <person name="Chen Y."/>
            <person name="Heitman J."/>
            <person name="Sun S."/>
            <person name="Springer D."/>
            <person name="Dromer F."/>
            <person name="Young S."/>
            <person name="Zeng Q."/>
            <person name="Gargeya S."/>
            <person name="Abouelleil A."/>
            <person name="Alvarado L."/>
            <person name="Chapman S.B."/>
            <person name="Gainer-Dewar J."/>
            <person name="Goldberg J."/>
            <person name="Griggs A."/>
            <person name="Gujja S."/>
            <person name="Hansen M."/>
            <person name="Howarth C."/>
            <person name="Imamovic A."/>
            <person name="Larimer J."/>
            <person name="Murphy C."/>
            <person name="Naylor J."/>
            <person name="Pearson M."/>
            <person name="Priest M."/>
            <person name="Roberts A."/>
            <person name="Saif S."/>
            <person name="Shea T."/>
            <person name="Sykes S."/>
            <person name="Wortman J."/>
            <person name="Nusbaum C."/>
            <person name="Birren B."/>
        </authorList>
    </citation>
    <scope>NUCLEOTIDE SEQUENCE [LARGE SCALE GENOMIC DNA]</scope>
    <source>
        <strain evidence="3">CA1280</strain>
    </source>
</reference>
<dbReference type="HOGENOM" id="CLU_026011_2_0_1"/>
<dbReference type="InterPro" id="IPR032854">
    <property type="entry name" value="ALKBH3"/>
</dbReference>
<dbReference type="SUPFAM" id="SSF51197">
    <property type="entry name" value="Clavaminate synthase-like"/>
    <property type="match status" value="1"/>
</dbReference>
<gene>
    <name evidence="3" type="ORF">I312_06587</name>
</gene>
<feature type="domain" description="Fe2OG dioxygenase" evidence="2">
    <location>
        <begin position="292"/>
        <end position="421"/>
    </location>
</feature>
<feature type="compositionally biased region" description="Polar residues" evidence="1">
    <location>
        <begin position="1"/>
        <end position="15"/>
    </location>
</feature>
<sequence>MPGNIQASTDLSTDASNEEELDTETKLVLLASLVHPLTLPPQALEMLASVDGDVAKAAEKLLLPSPKASRKRKAGSSLQEWLGRPGDNNKAAKAKGKQKAESTGRHLTMSAAGTSKIRGISIASIDKDKERDVTLSEAAPPKPIANAFDVLGRTPSSPVKQKLGPQPPVRLLSQASIDSHSLPLTLINQSLPPSLASALYLLMLEEAESWGANRFFIAGKEAKSPHKTGFYRKEGGGYGGGKYYYAGVEQGPAKVFIYPALLTRAAEIVEKMVNEELRKRPRYGPEWAGEWKANACGANQYEGSRSSVGWHADQLTYLGPYTTIASLSLGTSRAFRLRETPPSDPAFIINDKSPCTYEIKLAHNTLCLMNAGCQERYKHTVPPQKAIDLFRPGYDVEENPIPRDAQQAFTSRINITFRFYREDAVSQHDMVFFWQCQSATQTGSWLLKITYMINRNPGPSGRLLHYPHHARYARCLAHLHLHRQHLHTPHPLCRPSLLHHPDQLLHSPSHHLLHYLLLTLQSHYPSLLFVVALLLPPSSFSLPP</sequence>
<dbReference type="EMBL" id="KN848008">
    <property type="protein sequence ID" value="KIR44217.1"/>
    <property type="molecule type" value="Genomic_DNA"/>
</dbReference>
<name>A0A0D0TD74_CRYGA</name>
<organism evidence="3">
    <name type="scientific">Cryptococcus bacillisporus CA1280</name>
    <dbReference type="NCBI Taxonomy" id="1296109"/>
    <lineage>
        <taxon>Eukaryota</taxon>
        <taxon>Fungi</taxon>
        <taxon>Dikarya</taxon>
        <taxon>Basidiomycota</taxon>
        <taxon>Agaricomycotina</taxon>
        <taxon>Tremellomycetes</taxon>
        <taxon>Tremellales</taxon>
        <taxon>Cryptococcaceae</taxon>
        <taxon>Cryptococcus</taxon>
        <taxon>Cryptococcus gattii species complex</taxon>
    </lineage>
</organism>
<evidence type="ECO:0000259" key="2">
    <source>
        <dbReference type="PROSITE" id="PS51471"/>
    </source>
</evidence>
<proteinExistence type="predicted"/>
<feature type="region of interest" description="Disordered" evidence="1">
    <location>
        <begin position="1"/>
        <end position="21"/>
    </location>
</feature>
<accession>A0A0D0TD74</accession>
<evidence type="ECO:0000313" key="3">
    <source>
        <dbReference type="EMBL" id="KIR44217.1"/>
    </source>
</evidence>
<dbReference type="PROSITE" id="PS51471">
    <property type="entry name" value="FE2OG_OXY"/>
    <property type="match status" value="1"/>
</dbReference>
<dbReference type="GO" id="GO:0051213">
    <property type="term" value="F:dioxygenase activity"/>
    <property type="evidence" value="ECO:0007669"/>
    <property type="project" value="InterPro"/>
</dbReference>
<dbReference type="FunFam" id="2.60.120.590:FF:000010">
    <property type="entry name" value="GRF zinc finger domain protein"/>
    <property type="match status" value="1"/>
</dbReference>
<dbReference type="GO" id="GO:0006307">
    <property type="term" value="P:DNA alkylation repair"/>
    <property type="evidence" value="ECO:0007669"/>
    <property type="project" value="InterPro"/>
</dbReference>
<dbReference type="InterPro" id="IPR005123">
    <property type="entry name" value="Oxoglu/Fe-dep_dioxygenase_dom"/>
</dbReference>
<dbReference type="AlphaFoldDB" id="A0A0D0TD74"/>